<keyword evidence="2" id="KW-0285">Flavoprotein</keyword>
<dbReference type="InterPro" id="IPR036188">
    <property type="entry name" value="FAD/NAD-bd_sf"/>
</dbReference>
<dbReference type="GO" id="GO:0016491">
    <property type="term" value="F:oxidoreductase activity"/>
    <property type="evidence" value="ECO:0007669"/>
    <property type="project" value="UniProtKB-KW"/>
</dbReference>
<keyword evidence="6" id="KW-1185">Reference proteome</keyword>
<dbReference type="RefSeq" id="WP_174632173.1">
    <property type="nucleotide sequence ID" value="NZ_CP049074.1"/>
</dbReference>
<dbReference type="InterPro" id="IPR039651">
    <property type="entry name" value="FixC-like"/>
</dbReference>
<dbReference type="PRINTS" id="PR00420">
    <property type="entry name" value="RNGMNOXGNASE"/>
</dbReference>
<dbReference type="PANTHER" id="PTHR43624:SF2">
    <property type="entry name" value="ELECTRON TRANSFER FLAVOPROTEIN-QUINONE OXIDOREDUCTASE YDIS-RELATED"/>
    <property type="match status" value="1"/>
</dbReference>
<reference evidence="5 6" key="1">
    <citation type="submission" date="2020-02" db="EMBL/GenBank/DDBJ databases">
        <title>Comparative genome analysis reveals the metabolism and evolution of the thermophilic archaeal genus Metallosphaera.</title>
        <authorList>
            <person name="Jiang C."/>
        </authorList>
    </citation>
    <scope>NUCLEOTIDE SEQUENCE [LARGE SCALE GENOMIC DNA]</scope>
    <source>
        <strain evidence="5 6">Ric-A</strain>
    </source>
</reference>
<sequence length="386" mass="42268">MYDLIIVGSGPAGSASALVASKMGLKTLVIERGSEPGAKNVSGAMVRVEDLRVFGAEPPLEREVRRVRLVLGKGEVEINVRPRDRLITTGRLKLDKWMASQAEQAGALVLNKTTALKVEGEKVVTDRGEVYGKSIILAEGANPLVSMDMGLRRDLTPEETVQTVKEVYSLNKDEVNKRLGLSSDLEGISVRYLFQDPVPGAGFLYTYKDSIAFGIGVHMRSLLRHKLRPQDVLEEVKRYLGIPELVKGFSLREYSAKIIPENGYPEWRPCSGNVYLVGDALGLVNPITFNGIGPAVISGALAGESVARDGCEGYERSLLRDPEISQIVKGRSLIRELVKEENLRFYVSSAIDVATSWTGGSISMSGIRENPWKLMKHALLLMEVTA</sequence>
<keyword evidence="4" id="KW-0560">Oxidoreductase</keyword>
<evidence type="ECO:0000256" key="2">
    <source>
        <dbReference type="ARBA" id="ARBA00022630"/>
    </source>
</evidence>
<name>A0A6N0NVA6_9CREN</name>
<protein>
    <submittedName>
        <fullName evidence="5">NAD(P)/FAD-dependent oxidoreductase</fullName>
    </submittedName>
</protein>
<evidence type="ECO:0000313" key="6">
    <source>
        <dbReference type="Proteomes" id="UP000509301"/>
    </source>
</evidence>
<dbReference type="Pfam" id="PF12831">
    <property type="entry name" value="FAD_oxidored"/>
    <property type="match status" value="1"/>
</dbReference>
<gene>
    <name evidence="5" type="ORF">GWK48_10780</name>
</gene>
<dbReference type="EMBL" id="CP049074">
    <property type="protein sequence ID" value="QKR00804.1"/>
    <property type="molecule type" value="Genomic_DNA"/>
</dbReference>
<evidence type="ECO:0000256" key="3">
    <source>
        <dbReference type="ARBA" id="ARBA00022827"/>
    </source>
</evidence>
<dbReference type="SUPFAM" id="SSF51905">
    <property type="entry name" value="FAD/NAD(P)-binding domain"/>
    <property type="match status" value="1"/>
</dbReference>
<dbReference type="SUPFAM" id="SSF54373">
    <property type="entry name" value="FAD-linked reductases, C-terminal domain"/>
    <property type="match status" value="1"/>
</dbReference>
<dbReference type="GeneID" id="55642433"/>
<keyword evidence="3" id="KW-0274">FAD</keyword>
<organism evidence="5 6">
    <name type="scientific">Metallosphaera tengchongensis</name>
    <dbReference type="NCBI Taxonomy" id="1532350"/>
    <lineage>
        <taxon>Archaea</taxon>
        <taxon>Thermoproteota</taxon>
        <taxon>Thermoprotei</taxon>
        <taxon>Sulfolobales</taxon>
        <taxon>Sulfolobaceae</taxon>
        <taxon>Metallosphaera</taxon>
    </lineage>
</organism>
<evidence type="ECO:0000256" key="4">
    <source>
        <dbReference type="ARBA" id="ARBA00023002"/>
    </source>
</evidence>
<evidence type="ECO:0000313" key="5">
    <source>
        <dbReference type="EMBL" id="QKR00804.1"/>
    </source>
</evidence>
<evidence type="ECO:0000256" key="1">
    <source>
        <dbReference type="ARBA" id="ARBA00001974"/>
    </source>
</evidence>
<dbReference type="Proteomes" id="UP000509301">
    <property type="component" value="Chromosome"/>
</dbReference>
<dbReference type="PANTHER" id="PTHR43624">
    <property type="entry name" value="ELECTRON TRANSFER FLAVOPROTEIN-QUINONE OXIDOREDUCTASE YDIS-RELATED"/>
    <property type="match status" value="1"/>
</dbReference>
<accession>A0A6N0NVA6</accession>
<comment type="cofactor">
    <cofactor evidence="1">
        <name>FAD</name>
        <dbReference type="ChEBI" id="CHEBI:57692"/>
    </cofactor>
</comment>
<dbReference type="OrthoDB" id="7950at2157"/>
<proteinExistence type="predicted"/>
<dbReference type="Gene3D" id="3.50.50.60">
    <property type="entry name" value="FAD/NAD(P)-binding domain"/>
    <property type="match status" value="1"/>
</dbReference>
<dbReference type="AlphaFoldDB" id="A0A6N0NVA6"/>
<dbReference type="KEGG" id="mten:GWK48_10780"/>